<keyword evidence="3 12" id="KW-0812">Transmembrane</keyword>
<evidence type="ECO:0000256" key="5">
    <source>
        <dbReference type="ARBA" id="ARBA00023136"/>
    </source>
</evidence>
<feature type="signal peptide" evidence="13">
    <location>
        <begin position="1"/>
        <end position="17"/>
    </location>
</feature>
<dbReference type="Pfam" id="PF12947">
    <property type="entry name" value="EGF_3"/>
    <property type="match status" value="9"/>
</dbReference>
<dbReference type="InterPro" id="IPR056806">
    <property type="entry name" value="EGF_STAB1-2"/>
</dbReference>
<sequence>MRFVLMLGLMVFCSTQQQNPVNRCDAPRTISISTMCTSCAASPAALCPRSFRRATVGVGNADCSYTVDIAGRPVSLPGCRHTCEKEVTDHGCCPNFWGSLCLPCPSWDSRPCNWHGTCQQGNKGNGTCVCDEGFSGFACHECKNKNAYGEDCQSKCSCVNGECYSGPSGNGECLCQPPYSGPKCDQVTASCSNCTSYSYCKGEGDQATCVCLPGLKKVGRICSGVCEKNTCDLNAECEYLGARNFKCKCKEGYEGDGKVCTPVNPCSTDNGGCPTNSTICVYTSPGKSRCECREGTESTTPSTGCRLKSACTESTCDRTARCETDTDGLPRCSCDAQQIGDGRRCYGDVMERVLELNGNGNHNGELTGSVTLFEKGCELTLSKHGPFTVLLPLLKLPMSGISERFLCKHHLILGQHLYKDLQNNDFWTLGGEAVRFKGNKKFIFMKDPDTLYSIVQSDIAAANGIIHIIDLPITNIRPANSGNEQHVNKTIGEIIAKDPKYNRFLSLVDNCGAPMPLRGTGPLTVFVPTNNAIDQFRDGSVIYMLTDAKHKLQELLRHHMFSSAAITVDQIATMSEIQTMANQIVGVNVTSDGKILLGEKGIRLETTDIFASNGIIHTIDGVLVPPSILPILPHMCDVNESKITVGPCVRCSYLYDTTCPPGSIELDAHLRDCEYQSSARSSILSSKGCAKYCNVTRTRSECCKGFYGPDCKPCIGGFQHPCYDKGTCSDGIHGNGTCSCNQGFQGVACHICSDASKHGENCDEECHCVHGVCDNRPGSMGVCRRASCLEGYSGDFCDKTAKPCDSDGSYEHCHIHAYCSNDGGYTKCVCMSGYEGDGHSCTPLNPCLKTNRGGCDRNAQCVYAGPANVSCVCNEGWTGDGLACAEMNNCLLESRGGCHVNANCTFIGPGQNECMCKTGYMGDGKVCDMINPCLSGNGGCHMLGKCEMQEGGHVCTCPEGLQGDGTRCYGTIMEELDSNWEYYLFNRLLLLVRSLDIGGNVTALVPSSVALRKFQVSEKDFWLNPYMLPHILKAHFLVGIFTYENLTQQFNKELVTLHPGIKWEIKNNSGEVMIQNATIRTADIPAINGYIHVINEVLKPSLSDIPPLPPTLMEFLNHTPTFSLFREAALAYNLTGSIESKAYTVLMPTDDAIKEHLKRTNSTSLDEDLFKYHILIDVRIFPEHLGNGMSKDTLLGSSFQILFHINRENETLANEVLLSGNFSETIKGVVIPIPHILELHKNRCNKQIMLKVPGICTGCDSKPRCSYRSKPVQKEFPPNMKSNCRYRKRVGARRRTMSGCTIDCFRYSEDHTCCPGYFGHSCFKCPGKIDNWCSNNGKCQDGILETGECLCNEGFHGTACEDCEPGKYGKDCKSECNCIHGKCLDGIDGNGKCLCYKGWRGKTCSDEIVMDACGGVCDMNANCLTGDQGTAPTCLCIAGYRGNGTVCDEINLCDNDNGHCSKDANCTKTHPGVRSCTCHDGFTGDGVVCLEIDGCSQNNGGCNDNAECIKTGPNMVACNCMAGYSGNGHSCYAVNPCRKQNGGCSWNARCEYLGAGKRNCTCRYSYIGDGITCRGTVKSEILRKADASWFNRNMMISKINDLLTKGPLTAFVPYTNYTTNFPMESWENSSRVGDLLRYHLVGCEQLLVSDLRSIGKVVSVSGYVLRFTIREGVLYINEDTTIIDSDYVSSNGVIHFIDKVLVPYDLSNRSSLVPPMLNVTSAAEAYGYTTFSKLLQSSNLMSMVENAFHHPFTMLWPSDKAFSALPEERKKWLYSEDHQDKLAAYLKAHIIRDTALLAVNLPQQDSVRTMYGSSFSFACDKNSVGDILVDDGNAKLIERHLLFDVGIAYGIDQLLEPSGMGARCDVFEEVKSHGRCGSCYPPPLCSFGQKNTDESTSCTFSRFSPFSPYRRHPYAMYPAFPYPSFGRYRPSARRTGCQRTCVKVDWAPRCCKNHFGRDCQVCPGGLEAVCSNHGDCSDGMYGIGTCDCNLGFTGTACELCLRNHYGSNCTSCACSPNGKCEDGLEGDGSCFCQEGWTGEHCESKLEVKPVCTPECHPNAVCQPENVCVCESLYEGDGRNCTAPDLCSESNGGCHQHANCTQIGINVNCTCLSEYKGDGYSCSPLDRCVEEPNGGCSDFATCQFTGPNERDCKCLPGYVGNGIQCLEKVVPPVDRCLEDNGGCDPKADCKDLHFHENTAGVFHLRSPLGKYKLNYTDAEAACQAEEATLATLSQLSDAQQLGMHLCVAGWIDGTQVGYPIIFPSVKCGDNHVGVVLYKNPVDTSSTYDAYCYRVKDVFCECGPQYVGNGDYCNGNLVAVVATNSKFSVFYGTLLSYANSTDDGVSLMNYLLKRSTYVTLFVPENTGFYGNESLSLRDVEYHISANNSIHLYNDLKHGAVIPSRLGYNLSVTIAPNTTLSAGSQLYKLVNMKQIIEWDIPATNGIIHIIKGPLRAPPKPVIPVSSTSAKAHSSTGAVTSVLIVFLLIAAVAGLGYYFLKHRNNAFRFQYFKNDDDEGICSRGGGDSSLMSIPNPLYSGYSAFAEPFGDSPEADSPDTPNILD</sequence>
<evidence type="ECO:0000256" key="7">
    <source>
        <dbReference type="ARBA" id="ARBA00023170"/>
    </source>
</evidence>
<feature type="disulfide bond" evidence="10">
    <location>
        <begin position="1413"/>
        <end position="1423"/>
    </location>
</feature>
<feature type="domain" description="EGF-like" evidence="14">
    <location>
        <begin position="102"/>
        <end position="140"/>
    </location>
</feature>
<evidence type="ECO:0000313" key="18">
    <source>
        <dbReference type="Proteomes" id="UP001152622"/>
    </source>
</evidence>
<dbReference type="Gene3D" id="2.10.25.10">
    <property type="entry name" value="Laminin"/>
    <property type="match status" value="11"/>
</dbReference>
<feature type="chain" id="PRO_5040223273" description="Stabilin-1" evidence="13">
    <location>
        <begin position="18"/>
        <end position="2560"/>
    </location>
</feature>
<dbReference type="Pfam" id="PF24887">
    <property type="entry name" value="EGF_STAB1-2"/>
    <property type="match status" value="1"/>
</dbReference>
<comment type="subcellular location">
    <subcellularLocation>
        <location evidence="1">Membrane</location>
        <topology evidence="1">Single-pass type I membrane protein</topology>
    </subcellularLocation>
</comment>
<dbReference type="GO" id="GO:0005540">
    <property type="term" value="F:hyaluronic acid binding"/>
    <property type="evidence" value="ECO:0007669"/>
    <property type="project" value="InterPro"/>
</dbReference>
<protein>
    <recommendedName>
        <fullName evidence="19">Stabilin-1</fullName>
    </recommendedName>
</protein>
<dbReference type="PROSITE" id="PS50026">
    <property type="entry name" value="EGF_3"/>
    <property type="match status" value="15"/>
</dbReference>
<dbReference type="SMART" id="SM00554">
    <property type="entry name" value="FAS1"/>
    <property type="match status" value="7"/>
</dbReference>
<dbReference type="PROSITE" id="PS01248">
    <property type="entry name" value="EGF_LAM_1"/>
    <property type="match status" value="1"/>
</dbReference>
<keyword evidence="5 12" id="KW-0472">Membrane</keyword>
<keyword evidence="9" id="KW-0424">Laminin EGF-like domain</keyword>
<feature type="domain" description="EGF-like" evidence="14">
    <location>
        <begin position="929"/>
        <end position="969"/>
    </location>
</feature>
<evidence type="ECO:0000256" key="2">
    <source>
        <dbReference type="ARBA" id="ARBA00022536"/>
    </source>
</evidence>
<dbReference type="PROSITE" id="PS50963">
    <property type="entry name" value="LINK_2"/>
    <property type="match status" value="1"/>
</dbReference>
<dbReference type="FunFam" id="2.30.180.10:FF:000005">
    <property type="entry name" value="Stabilin 2"/>
    <property type="match status" value="1"/>
</dbReference>
<feature type="disulfide bond" evidence="10">
    <location>
        <begin position="1417"/>
        <end position="1434"/>
    </location>
</feature>
<dbReference type="InterPro" id="IPR016187">
    <property type="entry name" value="CTDL_fold"/>
</dbReference>
<feature type="domain" description="EGF-like" evidence="14">
    <location>
        <begin position="1329"/>
        <end position="1361"/>
    </location>
</feature>
<feature type="domain" description="FAS1" evidence="15">
    <location>
        <begin position="969"/>
        <end position="1098"/>
    </location>
</feature>
<dbReference type="PRINTS" id="PR01265">
    <property type="entry name" value="LINKMODULE"/>
</dbReference>
<feature type="disulfide bond" evidence="11">
    <location>
        <begin position="2245"/>
        <end position="2266"/>
    </location>
</feature>
<keyword evidence="2 10" id="KW-0245">EGF-like domain</keyword>
<feature type="disulfide bond" evidence="10">
    <location>
        <begin position="740"/>
        <end position="749"/>
    </location>
</feature>
<dbReference type="GO" id="GO:0007155">
    <property type="term" value="P:cell adhesion"/>
    <property type="evidence" value="ECO:0007669"/>
    <property type="project" value="InterPro"/>
</dbReference>
<dbReference type="SUPFAM" id="SSF82153">
    <property type="entry name" value="FAS1 domain"/>
    <property type="match status" value="7"/>
</dbReference>
<dbReference type="SMART" id="SM00445">
    <property type="entry name" value="LINK"/>
    <property type="match status" value="1"/>
</dbReference>
<evidence type="ECO:0000256" key="3">
    <source>
        <dbReference type="ARBA" id="ARBA00022692"/>
    </source>
</evidence>
<feature type="transmembrane region" description="Helical" evidence="12">
    <location>
        <begin position="2474"/>
        <end position="2496"/>
    </location>
</feature>
<dbReference type="SMART" id="SM00180">
    <property type="entry name" value="EGF_Lam"/>
    <property type="match status" value="3"/>
</dbReference>
<keyword evidence="8" id="KW-0325">Glycoprotein</keyword>
<dbReference type="InterPro" id="IPR009030">
    <property type="entry name" value="Growth_fac_rcpt_cys_sf"/>
</dbReference>
<dbReference type="InterPro" id="IPR002049">
    <property type="entry name" value="LE_dom"/>
</dbReference>
<dbReference type="GO" id="GO:0016020">
    <property type="term" value="C:membrane"/>
    <property type="evidence" value="ECO:0007669"/>
    <property type="project" value="UniProtKB-SubCell"/>
</dbReference>
<proteinExistence type="predicted"/>
<dbReference type="FunFam" id="2.10.25.10:FF:000040">
    <property type="entry name" value="Stabilin 2"/>
    <property type="match status" value="5"/>
</dbReference>
<feature type="domain" description="Link" evidence="16">
    <location>
        <begin position="2199"/>
        <end position="2292"/>
    </location>
</feature>
<feature type="domain" description="EGF-like" evidence="14">
    <location>
        <begin position="1409"/>
        <end position="1448"/>
    </location>
</feature>
<feature type="domain" description="EGF-like" evidence="14">
    <location>
        <begin position="2005"/>
        <end position="2042"/>
    </location>
</feature>
<evidence type="ECO:0000256" key="6">
    <source>
        <dbReference type="ARBA" id="ARBA00023157"/>
    </source>
</evidence>
<accession>A0A9Q1FLF6</accession>
<dbReference type="InterPro" id="IPR036378">
    <property type="entry name" value="FAS1_dom_sf"/>
</dbReference>
<dbReference type="PROSITE" id="PS50213">
    <property type="entry name" value="FAS1"/>
    <property type="match status" value="7"/>
</dbReference>
<dbReference type="PROSITE" id="PS01186">
    <property type="entry name" value="EGF_2"/>
    <property type="match status" value="11"/>
</dbReference>
<feature type="domain" description="EGF-like" evidence="14">
    <location>
        <begin position="1449"/>
        <end position="1490"/>
    </location>
</feature>
<keyword evidence="18" id="KW-1185">Reference proteome</keyword>
<feature type="domain" description="EGF-like" evidence="14">
    <location>
        <begin position="148"/>
        <end position="185"/>
    </location>
</feature>
<feature type="disulfide bond" evidence="10">
    <location>
        <begin position="1351"/>
        <end position="1360"/>
    </location>
</feature>
<feature type="disulfide bond" evidence="10">
    <location>
        <begin position="130"/>
        <end position="139"/>
    </location>
</feature>
<evidence type="ECO:0000256" key="1">
    <source>
        <dbReference type="ARBA" id="ARBA00004479"/>
    </source>
</evidence>
<keyword evidence="6 10" id="KW-1015">Disulfide bond</keyword>
<dbReference type="OrthoDB" id="286301at2759"/>
<dbReference type="InterPro" id="IPR000538">
    <property type="entry name" value="Link_dom"/>
</dbReference>
<feature type="domain" description="FAS1" evidence="15">
    <location>
        <begin position="1574"/>
        <end position="1701"/>
    </location>
</feature>
<feature type="domain" description="EGF-like" evidence="14">
    <location>
        <begin position="1958"/>
        <end position="1998"/>
    </location>
</feature>
<name>A0A9Q1FLF6_SYNKA</name>
<evidence type="ECO:0000256" key="12">
    <source>
        <dbReference type="SAM" id="Phobius"/>
    </source>
</evidence>
<feature type="disulfide bond" evidence="10">
    <location>
        <begin position="1395"/>
        <end position="1404"/>
    </location>
</feature>
<evidence type="ECO:0000256" key="8">
    <source>
        <dbReference type="ARBA" id="ARBA00023180"/>
    </source>
</evidence>
<evidence type="ECO:0000313" key="17">
    <source>
        <dbReference type="EMBL" id="KAJ8361046.1"/>
    </source>
</evidence>
<dbReference type="FunFam" id="3.10.100.10:FF:000001">
    <property type="entry name" value="Hyaluronan proteoglycan link protein 1"/>
    <property type="match status" value="1"/>
</dbReference>
<feature type="domain" description="EGF-like" evidence="14">
    <location>
        <begin position="886"/>
        <end position="928"/>
    </location>
</feature>
<dbReference type="Gene3D" id="2.30.180.10">
    <property type="entry name" value="FAS1 domain"/>
    <property type="match status" value="7"/>
</dbReference>
<feature type="domain" description="EGF-like" evidence="14">
    <location>
        <begin position="710"/>
        <end position="750"/>
    </location>
</feature>
<feature type="domain" description="EGF-like" evidence="14">
    <location>
        <begin position="1491"/>
        <end position="1532"/>
    </location>
</feature>
<evidence type="ECO:0000256" key="4">
    <source>
        <dbReference type="ARBA" id="ARBA00022989"/>
    </source>
</evidence>
<comment type="caution">
    <text evidence="17">The sequence shown here is derived from an EMBL/GenBank/DDBJ whole genome shotgun (WGS) entry which is preliminary data.</text>
</comment>
<reference evidence="17" key="1">
    <citation type="journal article" date="2023" name="Science">
        <title>Genome structures resolve the early diversification of teleost fishes.</title>
        <authorList>
            <person name="Parey E."/>
            <person name="Louis A."/>
            <person name="Montfort J."/>
            <person name="Bouchez O."/>
            <person name="Roques C."/>
            <person name="Iampietro C."/>
            <person name="Lluch J."/>
            <person name="Castinel A."/>
            <person name="Donnadieu C."/>
            <person name="Desvignes T."/>
            <person name="Floi Bucao C."/>
            <person name="Jouanno E."/>
            <person name="Wen M."/>
            <person name="Mejri S."/>
            <person name="Dirks R."/>
            <person name="Jansen H."/>
            <person name="Henkel C."/>
            <person name="Chen W.J."/>
            <person name="Zahm M."/>
            <person name="Cabau C."/>
            <person name="Klopp C."/>
            <person name="Thompson A.W."/>
            <person name="Robinson-Rechavi M."/>
            <person name="Braasch I."/>
            <person name="Lecointre G."/>
            <person name="Bobe J."/>
            <person name="Postlethwait J.H."/>
            <person name="Berthelot C."/>
            <person name="Roest Crollius H."/>
            <person name="Guiguen Y."/>
        </authorList>
    </citation>
    <scope>NUCLEOTIDE SEQUENCE</scope>
    <source>
        <strain evidence="17">WJC10195</strain>
    </source>
</reference>
<dbReference type="SUPFAM" id="SSF56436">
    <property type="entry name" value="C-type lectin-like"/>
    <property type="match status" value="1"/>
</dbReference>
<evidence type="ECO:0000256" key="11">
    <source>
        <dbReference type="PROSITE-ProRule" id="PRU00323"/>
    </source>
</evidence>
<dbReference type="InterPro" id="IPR000742">
    <property type="entry name" value="EGF"/>
</dbReference>
<evidence type="ECO:0000256" key="13">
    <source>
        <dbReference type="SAM" id="SignalP"/>
    </source>
</evidence>
<evidence type="ECO:0000259" key="15">
    <source>
        <dbReference type="PROSITE" id="PS50213"/>
    </source>
</evidence>
<dbReference type="PROSITE" id="PS00022">
    <property type="entry name" value="EGF_1"/>
    <property type="match status" value="7"/>
</dbReference>
<dbReference type="PANTHER" id="PTHR24038:SF8">
    <property type="entry name" value="STABILIN-1"/>
    <property type="match status" value="1"/>
</dbReference>
<feature type="disulfide bond" evidence="11">
    <location>
        <begin position="2221"/>
        <end position="2290"/>
    </location>
</feature>
<feature type="domain" description="FAS1" evidence="15">
    <location>
        <begin position="1715"/>
        <end position="1855"/>
    </location>
</feature>
<feature type="domain" description="FAS1" evidence="15">
    <location>
        <begin position="1109"/>
        <end position="1237"/>
    </location>
</feature>
<evidence type="ECO:0008006" key="19">
    <source>
        <dbReference type="Google" id="ProtNLM"/>
    </source>
</evidence>
<keyword evidence="13" id="KW-0732">Signal</keyword>
<dbReference type="PANTHER" id="PTHR24038">
    <property type="entry name" value="STABILIN"/>
    <property type="match status" value="1"/>
</dbReference>
<dbReference type="FunFam" id="2.30.180.10:FF:000014">
    <property type="entry name" value="Stabilin 1"/>
    <property type="match status" value="1"/>
</dbReference>
<dbReference type="Proteomes" id="UP001152622">
    <property type="component" value="Chromosome 5"/>
</dbReference>
<evidence type="ECO:0000256" key="9">
    <source>
        <dbReference type="ARBA" id="ARBA00023292"/>
    </source>
</evidence>
<dbReference type="EMBL" id="JAINUF010000005">
    <property type="protein sequence ID" value="KAJ8361046.1"/>
    <property type="molecule type" value="Genomic_DNA"/>
</dbReference>
<evidence type="ECO:0000256" key="10">
    <source>
        <dbReference type="PROSITE-ProRule" id="PRU00076"/>
    </source>
</evidence>
<feature type="disulfide bond" evidence="10">
    <location>
        <begin position="175"/>
        <end position="184"/>
    </location>
</feature>
<feature type="disulfide bond" evidence="10">
    <location>
        <begin position="156"/>
        <end position="173"/>
    </location>
</feature>
<feature type="disulfide bond" evidence="10">
    <location>
        <begin position="1988"/>
        <end position="1997"/>
    </location>
</feature>
<dbReference type="InterPro" id="IPR024731">
    <property type="entry name" value="NELL2-like_EGF"/>
</dbReference>
<feature type="disulfide bond" evidence="10">
    <location>
        <begin position="2032"/>
        <end position="2041"/>
    </location>
</feature>
<feature type="domain" description="FAS1" evidence="15">
    <location>
        <begin position="2312"/>
        <end position="2451"/>
    </location>
</feature>
<dbReference type="Pfam" id="PF00193">
    <property type="entry name" value="Xlink"/>
    <property type="match status" value="1"/>
</dbReference>
<evidence type="ECO:0000259" key="14">
    <source>
        <dbReference type="PROSITE" id="PS50026"/>
    </source>
</evidence>
<evidence type="ECO:0000259" key="16">
    <source>
        <dbReference type="PROSITE" id="PS50963"/>
    </source>
</evidence>
<feature type="disulfide bond" evidence="10">
    <location>
        <begin position="1376"/>
        <end position="1393"/>
    </location>
</feature>
<dbReference type="SMART" id="SM00181">
    <property type="entry name" value="EGF"/>
    <property type="match status" value="22"/>
</dbReference>
<dbReference type="Gene3D" id="2.170.300.10">
    <property type="entry name" value="Tie2 ligand-binding domain superfamily"/>
    <property type="match status" value="1"/>
</dbReference>
<feature type="domain" description="FAS1" evidence="15">
    <location>
        <begin position="488"/>
        <end position="623"/>
    </location>
</feature>
<keyword evidence="4 12" id="KW-1133">Transmembrane helix</keyword>
<gene>
    <name evidence="17" type="ORF">SKAU_G00175710</name>
</gene>
<dbReference type="InterPro" id="IPR000782">
    <property type="entry name" value="FAS1_domain"/>
</dbReference>
<feature type="domain" description="EGF-like" evidence="14">
    <location>
        <begin position="2123"/>
        <end position="2165"/>
    </location>
</feature>
<feature type="domain" description="EGF-like" evidence="14">
    <location>
        <begin position="1368"/>
        <end position="1405"/>
    </location>
</feature>
<dbReference type="InterPro" id="IPR016186">
    <property type="entry name" value="C-type_lectin-like/link_sf"/>
</dbReference>
<organism evidence="17 18">
    <name type="scientific">Synaphobranchus kaupii</name>
    <name type="common">Kaup's arrowtooth eel</name>
    <dbReference type="NCBI Taxonomy" id="118154"/>
    <lineage>
        <taxon>Eukaryota</taxon>
        <taxon>Metazoa</taxon>
        <taxon>Chordata</taxon>
        <taxon>Craniata</taxon>
        <taxon>Vertebrata</taxon>
        <taxon>Euteleostomi</taxon>
        <taxon>Actinopterygii</taxon>
        <taxon>Neopterygii</taxon>
        <taxon>Teleostei</taxon>
        <taxon>Anguilliformes</taxon>
        <taxon>Synaphobranchidae</taxon>
        <taxon>Synaphobranchus</taxon>
    </lineage>
</organism>
<feature type="domain" description="EGF-like" evidence="14">
    <location>
        <begin position="843"/>
        <end position="885"/>
    </location>
</feature>
<dbReference type="PROSITE" id="PS01241">
    <property type="entry name" value="LINK_1"/>
    <property type="match status" value="1"/>
</dbReference>
<feature type="domain" description="FAS1" evidence="15">
    <location>
        <begin position="350"/>
        <end position="473"/>
    </location>
</feature>
<keyword evidence="7" id="KW-0675">Receptor</keyword>
<dbReference type="Pfam" id="PF02469">
    <property type="entry name" value="Fasciclin"/>
    <property type="match status" value="7"/>
</dbReference>
<comment type="caution">
    <text evidence="10">Lacks conserved residue(s) required for the propagation of feature annotation.</text>
</comment>
<dbReference type="Gene3D" id="3.10.100.10">
    <property type="entry name" value="Mannose-Binding Protein A, subunit A"/>
    <property type="match status" value="1"/>
</dbReference>
<feature type="domain" description="EGF-like" evidence="14">
    <location>
        <begin position="223"/>
        <end position="261"/>
    </location>
</feature>
<dbReference type="SUPFAM" id="SSF57184">
    <property type="entry name" value="Growth factor receptor domain"/>
    <property type="match status" value="1"/>
</dbReference>